<keyword evidence="4" id="KW-0804">Transcription</keyword>
<feature type="compositionally biased region" description="Low complexity" evidence="6">
    <location>
        <begin position="9"/>
        <end position="28"/>
    </location>
</feature>
<dbReference type="AlphaFoldDB" id="A0A2W5YCJ5"/>
<name>A0A2W5YCJ5_9MICO</name>
<dbReference type="SUPFAM" id="SSF52172">
    <property type="entry name" value="CheY-like"/>
    <property type="match status" value="1"/>
</dbReference>
<dbReference type="GO" id="GO:0003677">
    <property type="term" value="F:DNA binding"/>
    <property type="evidence" value="ECO:0007669"/>
    <property type="project" value="UniProtKB-KW"/>
</dbReference>
<dbReference type="InterPro" id="IPR016032">
    <property type="entry name" value="Sig_transdc_resp-reg_C-effctor"/>
</dbReference>
<evidence type="ECO:0000313" key="9">
    <source>
        <dbReference type="EMBL" id="PZR51861.1"/>
    </source>
</evidence>
<dbReference type="PROSITE" id="PS50043">
    <property type="entry name" value="HTH_LUXR_2"/>
    <property type="match status" value="1"/>
</dbReference>
<evidence type="ECO:0000259" key="8">
    <source>
        <dbReference type="PROSITE" id="PS50110"/>
    </source>
</evidence>
<dbReference type="PRINTS" id="PR00038">
    <property type="entry name" value="HTHLUXR"/>
</dbReference>
<protein>
    <submittedName>
        <fullName evidence="9">DNA-binding response regulator</fullName>
    </submittedName>
</protein>
<dbReference type="InterPro" id="IPR001789">
    <property type="entry name" value="Sig_transdc_resp-reg_receiver"/>
</dbReference>
<dbReference type="InterPro" id="IPR000792">
    <property type="entry name" value="Tscrpt_reg_LuxR_C"/>
</dbReference>
<evidence type="ECO:0000256" key="3">
    <source>
        <dbReference type="ARBA" id="ARBA00023125"/>
    </source>
</evidence>
<feature type="domain" description="HTH luxR-type" evidence="7">
    <location>
        <begin position="176"/>
        <end position="241"/>
    </location>
</feature>
<dbReference type="GO" id="GO:0006355">
    <property type="term" value="P:regulation of DNA-templated transcription"/>
    <property type="evidence" value="ECO:0007669"/>
    <property type="project" value="InterPro"/>
</dbReference>
<dbReference type="RefSeq" id="WP_111252013.1">
    <property type="nucleotide sequence ID" value="NZ_QKWH01000015.1"/>
</dbReference>
<keyword evidence="2" id="KW-0805">Transcription regulation</keyword>
<dbReference type="GO" id="GO:0000160">
    <property type="term" value="P:phosphorelay signal transduction system"/>
    <property type="evidence" value="ECO:0007669"/>
    <property type="project" value="InterPro"/>
</dbReference>
<dbReference type="InterPro" id="IPR039420">
    <property type="entry name" value="WalR-like"/>
</dbReference>
<evidence type="ECO:0000256" key="4">
    <source>
        <dbReference type="ARBA" id="ARBA00023163"/>
    </source>
</evidence>
<dbReference type="SMART" id="SM00421">
    <property type="entry name" value="HTH_LUXR"/>
    <property type="match status" value="1"/>
</dbReference>
<evidence type="ECO:0000256" key="2">
    <source>
        <dbReference type="ARBA" id="ARBA00023015"/>
    </source>
</evidence>
<feature type="domain" description="Response regulatory" evidence="8">
    <location>
        <begin position="35"/>
        <end position="148"/>
    </location>
</feature>
<evidence type="ECO:0000256" key="6">
    <source>
        <dbReference type="SAM" id="MobiDB-lite"/>
    </source>
</evidence>
<dbReference type="Gene3D" id="3.40.50.2300">
    <property type="match status" value="1"/>
</dbReference>
<organism evidence="9 10">
    <name type="scientific">Xylanimonas oleitrophica</name>
    <dbReference type="NCBI Taxonomy" id="2607479"/>
    <lineage>
        <taxon>Bacteria</taxon>
        <taxon>Bacillati</taxon>
        <taxon>Actinomycetota</taxon>
        <taxon>Actinomycetes</taxon>
        <taxon>Micrococcales</taxon>
        <taxon>Promicromonosporaceae</taxon>
        <taxon>Xylanimonas</taxon>
    </lineage>
</organism>
<feature type="region of interest" description="Disordered" evidence="6">
    <location>
        <begin position="1"/>
        <end position="28"/>
    </location>
</feature>
<dbReference type="SMART" id="SM00448">
    <property type="entry name" value="REC"/>
    <property type="match status" value="1"/>
</dbReference>
<dbReference type="InterPro" id="IPR058245">
    <property type="entry name" value="NreC/VraR/RcsB-like_REC"/>
</dbReference>
<dbReference type="PANTHER" id="PTHR43214">
    <property type="entry name" value="TWO-COMPONENT RESPONSE REGULATOR"/>
    <property type="match status" value="1"/>
</dbReference>
<comment type="caution">
    <text evidence="9">The sequence shown here is derived from an EMBL/GenBank/DDBJ whole genome shotgun (WGS) entry which is preliminary data.</text>
</comment>
<evidence type="ECO:0000256" key="1">
    <source>
        <dbReference type="ARBA" id="ARBA00022553"/>
    </source>
</evidence>
<dbReference type="SUPFAM" id="SSF46894">
    <property type="entry name" value="C-terminal effector domain of the bipartite response regulators"/>
    <property type="match status" value="1"/>
</dbReference>
<proteinExistence type="predicted"/>
<evidence type="ECO:0000259" key="7">
    <source>
        <dbReference type="PROSITE" id="PS50043"/>
    </source>
</evidence>
<accession>A0A2W5YCJ5</accession>
<dbReference type="EMBL" id="QKWH01000015">
    <property type="protein sequence ID" value="PZR51861.1"/>
    <property type="molecule type" value="Genomic_DNA"/>
</dbReference>
<dbReference type="Pfam" id="PF00072">
    <property type="entry name" value="Response_reg"/>
    <property type="match status" value="1"/>
</dbReference>
<keyword evidence="3 9" id="KW-0238">DNA-binding</keyword>
<keyword evidence="1 5" id="KW-0597">Phosphoprotein</keyword>
<evidence type="ECO:0000313" key="10">
    <source>
        <dbReference type="Proteomes" id="UP000248783"/>
    </source>
</evidence>
<dbReference type="Pfam" id="PF00196">
    <property type="entry name" value="GerE"/>
    <property type="match status" value="1"/>
</dbReference>
<dbReference type="Proteomes" id="UP000248783">
    <property type="component" value="Unassembled WGS sequence"/>
</dbReference>
<reference evidence="9 10" key="1">
    <citation type="submission" date="2018-06" db="EMBL/GenBank/DDBJ databases">
        <title>Whole genome sequencing of a novel hydrocarbon degrading bacterial strain, PW21 isolated from oil contaminated produced water sample.</title>
        <authorList>
            <person name="Nagkirti P."/>
            <person name="Shaikh A."/>
            <person name="Gowdaman V."/>
            <person name="Engineer A.E."/>
            <person name="Dagar S."/>
            <person name="Dhakephalkar P.K."/>
        </authorList>
    </citation>
    <scope>NUCLEOTIDE SEQUENCE [LARGE SCALE GENOMIC DNA]</scope>
    <source>
        <strain evidence="9 10">PW21</strain>
    </source>
</reference>
<keyword evidence="10" id="KW-1185">Reference proteome</keyword>
<dbReference type="PANTHER" id="PTHR43214:SF24">
    <property type="entry name" value="TRANSCRIPTIONAL REGULATORY PROTEIN NARL-RELATED"/>
    <property type="match status" value="1"/>
</dbReference>
<dbReference type="PROSITE" id="PS00622">
    <property type="entry name" value="HTH_LUXR_1"/>
    <property type="match status" value="1"/>
</dbReference>
<gene>
    <name evidence="9" type="ORF">DNL40_14720</name>
</gene>
<dbReference type="CDD" id="cd17535">
    <property type="entry name" value="REC_NarL-like"/>
    <property type="match status" value="1"/>
</dbReference>
<dbReference type="PROSITE" id="PS50110">
    <property type="entry name" value="RESPONSE_REGULATORY"/>
    <property type="match status" value="1"/>
</dbReference>
<sequence length="243" mass="25551">MPEPSGPRADAPAAGAGDAAAPPERLEAAAPRQVSVAVVDDNPVIRMGLRALVDASDRLRFAGEAGDGEAAVAMIRATVPDVTLLDVRMPRRDGVQVLSEVHRWTRVIMLTYTDAPEVVRAAVEAGAAGYLVHGHFATHELERAVLSVAEGTFLLSGPAMAALRPVWTATSEPARPARPDAGLSDREVEVMELVAQGLTNGDVAARLFLAEKTVKNHVNHIFAKLGVRTRAEAVAVWLGGGPA</sequence>
<evidence type="ECO:0000256" key="5">
    <source>
        <dbReference type="PROSITE-ProRule" id="PRU00169"/>
    </source>
</evidence>
<feature type="modified residue" description="4-aspartylphosphate" evidence="5">
    <location>
        <position position="86"/>
    </location>
</feature>
<dbReference type="CDD" id="cd06170">
    <property type="entry name" value="LuxR_C_like"/>
    <property type="match status" value="1"/>
</dbReference>
<dbReference type="InterPro" id="IPR011006">
    <property type="entry name" value="CheY-like_superfamily"/>
</dbReference>